<evidence type="ECO:0000313" key="2">
    <source>
        <dbReference type="WBParaSite" id="SRDH1_23640.1"/>
    </source>
</evidence>
<dbReference type="WBParaSite" id="SRDH1_23640.1">
    <property type="protein sequence ID" value="SRDH1_23640.1"/>
    <property type="gene ID" value="SRDH1_23640"/>
</dbReference>
<keyword evidence="1" id="KW-1185">Reference proteome</keyword>
<protein>
    <submittedName>
        <fullName evidence="2">Uncharacterized protein</fullName>
    </submittedName>
</protein>
<sequence>MLHVTCGFSDWLDIFISWLFGPHMYQVVDGQLSGDQNAVCCDRSERYQRGERKLDEDLGTANLIVLG</sequence>
<proteinExistence type="predicted"/>
<reference evidence="1" key="1">
    <citation type="submission" date="2022-06" db="EMBL/GenBank/DDBJ databases">
        <authorList>
            <person name="Berger JAMES D."/>
            <person name="Berger JAMES D."/>
        </authorList>
    </citation>
    <scope>NUCLEOTIDE SEQUENCE [LARGE SCALE GENOMIC DNA]</scope>
</reference>
<dbReference type="Proteomes" id="UP000050792">
    <property type="component" value="Unassembled WGS sequence"/>
</dbReference>
<organism evidence="1 2">
    <name type="scientific">Schistosoma rodhaini</name>
    <dbReference type="NCBI Taxonomy" id="6188"/>
    <lineage>
        <taxon>Eukaryota</taxon>
        <taxon>Metazoa</taxon>
        <taxon>Spiralia</taxon>
        <taxon>Lophotrochozoa</taxon>
        <taxon>Platyhelminthes</taxon>
        <taxon>Trematoda</taxon>
        <taxon>Digenea</taxon>
        <taxon>Strigeidida</taxon>
        <taxon>Schistosomatoidea</taxon>
        <taxon>Schistosomatidae</taxon>
        <taxon>Schistosoma</taxon>
    </lineage>
</organism>
<reference evidence="2" key="2">
    <citation type="submission" date="2023-11" db="UniProtKB">
        <authorList>
            <consortium name="WormBaseParasite"/>
        </authorList>
    </citation>
    <scope>IDENTIFICATION</scope>
</reference>
<accession>A0AA85ETH9</accession>
<evidence type="ECO:0000313" key="1">
    <source>
        <dbReference type="Proteomes" id="UP000050792"/>
    </source>
</evidence>
<dbReference type="AlphaFoldDB" id="A0AA85ETH9"/>
<name>A0AA85ETH9_9TREM</name>